<accession>A0ABX7M8X3</accession>
<keyword evidence="4" id="KW-1185">Reference proteome</keyword>
<reference evidence="3 4" key="1">
    <citation type="submission" date="2021-02" db="EMBL/GenBank/DDBJ databases">
        <title>Niveibacterium changnyeongensis HC41.</title>
        <authorList>
            <person name="Kang M."/>
        </authorList>
    </citation>
    <scope>NUCLEOTIDE SEQUENCE [LARGE SCALE GENOMIC DNA]</scope>
    <source>
        <strain evidence="3 4">HC41</strain>
    </source>
</reference>
<evidence type="ECO:0008006" key="5">
    <source>
        <dbReference type="Google" id="ProtNLM"/>
    </source>
</evidence>
<feature type="signal peptide" evidence="2">
    <location>
        <begin position="1"/>
        <end position="23"/>
    </location>
</feature>
<evidence type="ECO:0000256" key="1">
    <source>
        <dbReference type="SAM" id="MobiDB-lite"/>
    </source>
</evidence>
<name>A0ABX7M8X3_9RHOO</name>
<evidence type="ECO:0000313" key="3">
    <source>
        <dbReference type="EMBL" id="QSI78186.1"/>
    </source>
</evidence>
<gene>
    <name evidence="3" type="ORF">JY500_05990</name>
</gene>
<feature type="chain" id="PRO_5045383843" description="Cobalt-zinc-cadmium resistance protein" evidence="2">
    <location>
        <begin position="24"/>
        <end position="118"/>
    </location>
</feature>
<keyword evidence="2" id="KW-0732">Signal</keyword>
<sequence>MRRLVFVLLLVFLPLQSVWGAAASYCRHETGSAAKHFGHHEHQHQQGQADRSADAKSGVKLSGSGDFDCATCHLTTPTLTADLVVGVVPTDAPPQFIYHRSDLSHIPAGPERPDRALA</sequence>
<dbReference type="Proteomes" id="UP000663570">
    <property type="component" value="Chromosome"/>
</dbReference>
<proteinExistence type="predicted"/>
<dbReference type="EMBL" id="CP071060">
    <property type="protein sequence ID" value="QSI78186.1"/>
    <property type="molecule type" value="Genomic_DNA"/>
</dbReference>
<dbReference type="RefSeq" id="WP_206255496.1">
    <property type="nucleotide sequence ID" value="NZ_CP071060.1"/>
</dbReference>
<evidence type="ECO:0000313" key="4">
    <source>
        <dbReference type="Proteomes" id="UP000663570"/>
    </source>
</evidence>
<feature type="region of interest" description="Disordered" evidence="1">
    <location>
        <begin position="36"/>
        <end position="60"/>
    </location>
</feature>
<organism evidence="3 4">
    <name type="scientific">Niveibacterium microcysteis</name>
    <dbReference type="NCBI Taxonomy" id="2811415"/>
    <lineage>
        <taxon>Bacteria</taxon>
        <taxon>Pseudomonadati</taxon>
        <taxon>Pseudomonadota</taxon>
        <taxon>Betaproteobacteria</taxon>
        <taxon>Rhodocyclales</taxon>
        <taxon>Rhodocyclaceae</taxon>
        <taxon>Niveibacterium</taxon>
    </lineage>
</organism>
<evidence type="ECO:0000256" key="2">
    <source>
        <dbReference type="SAM" id="SignalP"/>
    </source>
</evidence>
<protein>
    <recommendedName>
        <fullName evidence="5">Cobalt-zinc-cadmium resistance protein</fullName>
    </recommendedName>
</protein>